<dbReference type="GO" id="GO:0004252">
    <property type="term" value="F:serine-type endopeptidase activity"/>
    <property type="evidence" value="ECO:0007669"/>
    <property type="project" value="InterPro"/>
</dbReference>
<evidence type="ECO:0000259" key="4">
    <source>
        <dbReference type="Pfam" id="PF10502"/>
    </source>
</evidence>
<evidence type="ECO:0000256" key="3">
    <source>
        <dbReference type="RuleBase" id="RU362042"/>
    </source>
</evidence>
<dbReference type="AlphaFoldDB" id="A0A380JF11"/>
<dbReference type="PANTHER" id="PTHR43390">
    <property type="entry name" value="SIGNAL PEPTIDASE I"/>
    <property type="match status" value="1"/>
</dbReference>
<dbReference type="NCBIfam" id="TIGR02227">
    <property type="entry name" value="sigpep_I_bact"/>
    <property type="match status" value="1"/>
</dbReference>
<dbReference type="SUPFAM" id="SSF51306">
    <property type="entry name" value="LexA/Signal peptidase"/>
    <property type="match status" value="1"/>
</dbReference>
<dbReference type="EMBL" id="UHFA01000002">
    <property type="protein sequence ID" value="SUN36715.1"/>
    <property type="molecule type" value="Genomic_DNA"/>
</dbReference>
<dbReference type="GO" id="GO:0005886">
    <property type="term" value="C:plasma membrane"/>
    <property type="evidence" value="ECO:0007669"/>
    <property type="project" value="UniProtKB-SubCell"/>
</dbReference>
<feature type="transmembrane region" description="Helical" evidence="3">
    <location>
        <begin position="6"/>
        <end position="27"/>
    </location>
</feature>
<feature type="domain" description="Peptidase S26" evidence="4">
    <location>
        <begin position="9"/>
        <end position="175"/>
    </location>
</feature>
<proteinExistence type="inferred from homology"/>
<evidence type="ECO:0000313" key="5">
    <source>
        <dbReference type="EMBL" id="SUN36715.1"/>
    </source>
</evidence>
<dbReference type="EC" id="3.4.21.89" evidence="3"/>
<keyword evidence="3" id="KW-0645">Protease</keyword>
<protein>
    <recommendedName>
        <fullName evidence="3">Signal peptidase I</fullName>
        <ecNumber evidence="3">3.4.21.89</ecNumber>
    </recommendedName>
</protein>
<keyword evidence="3" id="KW-1133">Transmembrane helix</keyword>
<comment type="catalytic activity">
    <reaction evidence="3">
        <text>Cleavage of hydrophobic, N-terminal signal or leader sequences from secreted and periplasmic proteins.</text>
        <dbReference type="EC" id="3.4.21.89"/>
    </reaction>
</comment>
<dbReference type="PRINTS" id="PR00727">
    <property type="entry name" value="LEADERPTASE"/>
</dbReference>
<keyword evidence="3 5" id="KW-0378">Hydrolase</keyword>
<dbReference type="OrthoDB" id="9802919at2"/>
<dbReference type="InterPro" id="IPR019533">
    <property type="entry name" value="Peptidase_S26"/>
</dbReference>
<dbReference type="PANTHER" id="PTHR43390:SF1">
    <property type="entry name" value="CHLOROPLAST PROCESSING PEPTIDASE"/>
    <property type="match status" value="1"/>
</dbReference>
<evidence type="ECO:0000313" key="6">
    <source>
        <dbReference type="Proteomes" id="UP000254082"/>
    </source>
</evidence>
<comment type="similarity">
    <text evidence="2 3">Belongs to the peptidase S26 family.</text>
</comment>
<organism evidence="5 6">
    <name type="scientific">Streptococcus downei MFe28</name>
    <dbReference type="NCBI Taxonomy" id="764290"/>
    <lineage>
        <taxon>Bacteria</taxon>
        <taxon>Bacillati</taxon>
        <taxon>Bacillota</taxon>
        <taxon>Bacilli</taxon>
        <taxon>Lactobacillales</taxon>
        <taxon>Streptococcaceae</taxon>
        <taxon>Streptococcus</taxon>
    </lineage>
</organism>
<comment type="subcellular location">
    <subcellularLocation>
        <location evidence="1">Cell membrane</location>
        <topology evidence="1">Single-pass type II membrane protein</topology>
    </subcellularLocation>
    <subcellularLocation>
        <location evidence="3">Membrane</location>
        <topology evidence="3">Single-pass type II membrane protein</topology>
    </subcellularLocation>
</comment>
<evidence type="ECO:0000256" key="1">
    <source>
        <dbReference type="ARBA" id="ARBA00004401"/>
    </source>
</evidence>
<keyword evidence="3" id="KW-0472">Membrane</keyword>
<keyword evidence="6" id="KW-1185">Reference proteome</keyword>
<dbReference type="Proteomes" id="UP000254082">
    <property type="component" value="Unassembled WGS sequence"/>
</dbReference>
<evidence type="ECO:0000256" key="2">
    <source>
        <dbReference type="ARBA" id="ARBA00009370"/>
    </source>
</evidence>
<sequence>MVKRDLIRNIIILLVIVLAIILLRIFLFSTVEIKADSANSFLAKGDFVTVATKGEPVDNDFVVYKVDNKEYVGRVVAQPGQKVTSVDDVLYINNKVKHEPYLKKEYNHFMKKSQPGQYFTEDFTTETIGKSDKVTKVPKDSYLVLNDNRQDKNDSRKFGFISKKQVKGVISFRLWPLNKFGFVRVE</sequence>
<gene>
    <name evidence="5" type="primary">spsB</name>
    <name evidence="5" type="ORF">NCTC11391_01700</name>
</gene>
<dbReference type="GO" id="GO:0009003">
    <property type="term" value="F:signal peptidase activity"/>
    <property type="evidence" value="ECO:0007669"/>
    <property type="project" value="UniProtKB-EC"/>
</dbReference>
<dbReference type="InterPro" id="IPR000223">
    <property type="entry name" value="Pept_S26A_signal_pept_1"/>
</dbReference>
<dbReference type="GO" id="GO:0006465">
    <property type="term" value="P:signal peptide processing"/>
    <property type="evidence" value="ECO:0007669"/>
    <property type="project" value="InterPro"/>
</dbReference>
<keyword evidence="3" id="KW-0812">Transmembrane</keyword>
<reference evidence="5 6" key="1">
    <citation type="submission" date="2018-06" db="EMBL/GenBank/DDBJ databases">
        <authorList>
            <consortium name="Pathogen Informatics"/>
            <person name="Doyle S."/>
        </authorList>
    </citation>
    <scope>NUCLEOTIDE SEQUENCE [LARGE SCALE GENOMIC DNA]</scope>
    <source>
        <strain evidence="6">NCTC 11391</strain>
    </source>
</reference>
<dbReference type="Pfam" id="PF10502">
    <property type="entry name" value="Peptidase_S26"/>
    <property type="match status" value="1"/>
</dbReference>
<dbReference type="RefSeq" id="WP_002996498.1">
    <property type="nucleotide sequence ID" value="NZ_UHFA01000002.1"/>
</dbReference>
<dbReference type="InterPro" id="IPR036286">
    <property type="entry name" value="LexA/Signal_pep-like_sf"/>
</dbReference>
<dbReference type="Gene3D" id="2.10.109.10">
    <property type="entry name" value="Umud Fragment, subunit A"/>
    <property type="match status" value="1"/>
</dbReference>
<name>A0A380JF11_STRDO</name>
<accession>A0A380JF11</accession>